<evidence type="ECO:0008006" key="4">
    <source>
        <dbReference type="Google" id="ProtNLM"/>
    </source>
</evidence>
<organism evidence="2 3">
    <name type="scientific">Novosphingobium soli</name>
    <dbReference type="NCBI Taxonomy" id="574956"/>
    <lineage>
        <taxon>Bacteria</taxon>
        <taxon>Pseudomonadati</taxon>
        <taxon>Pseudomonadota</taxon>
        <taxon>Alphaproteobacteria</taxon>
        <taxon>Sphingomonadales</taxon>
        <taxon>Sphingomonadaceae</taxon>
        <taxon>Novosphingobium</taxon>
    </lineage>
</organism>
<keyword evidence="3" id="KW-1185">Reference proteome</keyword>
<protein>
    <recommendedName>
        <fullName evidence="4">PRC-barrel domain containing protein</fullName>
    </recommendedName>
</protein>
<dbReference type="RefSeq" id="WP_379488793.1">
    <property type="nucleotide sequence ID" value="NZ_JBHLWK010000023.1"/>
</dbReference>
<proteinExistence type="predicted"/>
<keyword evidence="1" id="KW-0732">Signal</keyword>
<feature type="chain" id="PRO_5047105757" description="PRC-barrel domain containing protein" evidence="1">
    <location>
        <begin position="22"/>
        <end position="131"/>
    </location>
</feature>
<dbReference type="EMBL" id="JBHLWK010000023">
    <property type="protein sequence ID" value="MFC0206170.1"/>
    <property type="molecule type" value="Genomic_DNA"/>
</dbReference>
<feature type="signal peptide" evidence="1">
    <location>
        <begin position="1"/>
        <end position="21"/>
    </location>
</feature>
<comment type="caution">
    <text evidence="2">The sequence shown here is derived from an EMBL/GenBank/DDBJ whole genome shotgun (WGS) entry which is preliminary data.</text>
</comment>
<name>A0ABV6D0J4_9SPHN</name>
<evidence type="ECO:0000313" key="2">
    <source>
        <dbReference type="EMBL" id="MFC0206170.1"/>
    </source>
</evidence>
<dbReference type="Proteomes" id="UP001589798">
    <property type="component" value="Unassembled WGS sequence"/>
</dbReference>
<sequence>MPRTRILLTLATVAFATPAFAQETASAPVAADSTAGKRALLEEDVVTVRNVTRPELVYGIAIVDDDGKPVGTVERLAGNDVIVGDGTSEYRIPFTQIYAFSKDGADHYASRLPKAKLKPMRPRKKKARTGY</sequence>
<evidence type="ECO:0000313" key="3">
    <source>
        <dbReference type="Proteomes" id="UP001589798"/>
    </source>
</evidence>
<gene>
    <name evidence="2" type="ORF">ACFFJC_18045</name>
</gene>
<evidence type="ECO:0000256" key="1">
    <source>
        <dbReference type="SAM" id="SignalP"/>
    </source>
</evidence>
<accession>A0ABV6D0J4</accession>
<reference evidence="2 3" key="1">
    <citation type="submission" date="2024-09" db="EMBL/GenBank/DDBJ databases">
        <authorList>
            <person name="Sun Q."/>
            <person name="Mori K."/>
        </authorList>
    </citation>
    <scope>NUCLEOTIDE SEQUENCE [LARGE SCALE GENOMIC DNA]</scope>
    <source>
        <strain evidence="2 3">CCM 7706</strain>
    </source>
</reference>